<dbReference type="Pfam" id="PF19657">
    <property type="entry name" value="DUF6160"/>
    <property type="match status" value="1"/>
</dbReference>
<feature type="domain" description="DUF6160" evidence="2">
    <location>
        <begin position="4"/>
        <end position="70"/>
    </location>
</feature>
<gene>
    <name evidence="3" type="ORF">AVENLUH5627_01120</name>
</gene>
<feature type="chain" id="PRO_5007563069" description="DUF6160 domain-containing protein" evidence="1">
    <location>
        <begin position="22"/>
        <end position="351"/>
    </location>
</feature>
<evidence type="ECO:0000313" key="3">
    <source>
        <dbReference type="EMBL" id="KXZ71458.1"/>
    </source>
</evidence>
<reference evidence="3 4" key="1">
    <citation type="journal article" date="2016" name="Sci. Rep.">
        <title>Genomic and phenotypic characterization of the species Acinetobacter venetianus.</title>
        <authorList>
            <person name="Fondi M."/>
            <person name="Maida I."/>
            <person name="Perrin E."/>
            <person name="Orlandini V."/>
            <person name="La Torre L."/>
            <person name="Bosi E."/>
            <person name="Negroni A."/>
            <person name="Zanaroli G."/>
            <person name="Fava F."/>
            <person name="Decorosi F."/>
            <person name="Giovannetti L."/>
            <person name="Viti C."/>
            <person name="Vaneechoutte M."/>
            <person name="Dijkshoorn L."/>
            <person name="Fani R."/>
        </authorList>
    </citation>
    <scope>NUCLEOTIDE SEQUENCE [LARGE SCALE GENOMIC DNA]</scope>
    <source>
        <strain evidence="3 4">LUH5627</strain>
    </source>
</reference>
<comment type="caution">
    <text evidence="3">The sequence shown here is derived from an EMBL/GenBank/DDBJ whole genome shotgun (WGS) entry which is preliminary data.</text>
</comment>
<keyword evidence="1" id="KW-0732">Signal</keyword>
<proteinExistence type="predicted"/>
<dbReference type="AlphaFoldDB" id="A0A150HX36"/>
<name>A0A150HX36_9GAMM</name>
<evidence type="ECO:0000313" key="4">
    <source>
        <dbReference type="Proteomes" id="UP000075680"/>
    </source>
</evidence>
<protein>
    <recommendedName>
        <fullName evidence="2">DUF6160 domain-containing protein</fullName>
    </recommendedName>
</protein>
<dbReference type="RefSeq" id="WP_061518413.1">
    <property type="nucleotide sequence ID" value="NZ_JRUE01000103.1"/>
</dbReference>
<evidence type="ECO:0000256" key="1">
    <source>
        <dbReference type="SAM" id="SignalP"/>
    </source>
</evidence>
<organism evidence="3 4">
    <name type="scientific">Acinetobacter venetianus</name>
    <dbReference type="NCBI Taxonomy" id="52133"/>
    <lineage>
        <taxon>Bacteria</taxon>
        <taxon>Pseudomonadati</taxon>
        <taxon>Pseudomonadota</taxon>
        <taxon>Gammaproteobacteria</taxon>
        <taxon>Moraxellales</taxon>
        <taxon>Moraxellaceae</taxon>
        <taxon>Acinetobacter</taxon>
    </lineage>
</organism>
<dbReference type="InterPro" id="IPR046158">
    <property type="entry name" value="DUF6160"/>
</dbReference>
<dbReference type="Proteomes" id="UP000075680">
    <property type="component" value="Unassembled WGS sequence"/>
</dbReference>
<dbReference type="EMBL" id="JRUE01000103">
    <property type="protein sequence ID" value="KXZ71458.1"/>
    <property type="molecule type" value="Genomic_DNA"/>
</dbReference>
<evidence type="ECO:0000259" key="2">
    <source>
        <dbReference type="Pfam" id="PF19657"/>
    </source>
</evidence>
<feature type="signal peptide" evidence="1">
    <location>
        <begin position="1"/>
        <end position="21"/>
    </location>
</feature>
<sequence length="351" mass="36369">MQKNKKIGYISLLLLSPLTMAMQPMDDQSLSSTVGQDGLNIGVQANIGFEQLAVVDTDGLSFGQILPSGNPNRYDAPDYNGKAGLVIAGVAGQVKPTSSSAIKISGLANSTTENTLNMNASVDTDAGSGVNGAFTNISVTFANAGIRISPFSIYAASESSLSTLGVGSYTRKSIFTNDIFFKPAANVREILRIKDNIDILFNANKPKLNIQLGSVPQGKMVLFSGAIDSICGAGDGCNMMLVSDYLTTGDVSTDPVGVSFDFQLTGNNSSPFSLDGFYAGIEGQSDIDKGGFIFGNVGESSKFDLKLNNVTLGNTGSSATGTFNSLPNASIGNIGAVGASITNLKVKVNGM</sequence>
<accession>A0A150HX36</accession>
<dbReference type="PATRIC" id="fig|52133.18.peg.1165"/>